<keyword evidence="2" id="KW-0812">Transmembrane</keyword>
<keyword evidence="1 5" id="KW-0378">Hydrolase</keyword>
<dbReference type="Proteomes" id="UP000319143">
    <property type="component" value="Unassembled WGS sequence"/>
</dbReference>
<keyword evidence="2" id="KW-0472">Membrane</keyword>
<dbReference type="EMBL" id="SJPV01000007">
    <property type="protein sequence ID" value="TWU35035.1"/>
    <property type="molecule type" value="Genomic_DNA"/>
</dbReference>
<organism evidence="5 6">
    <name type="scientific">Novipirellula artificiosorum</name>
    <dbReference type="NCBI Taxonomy" id="2528016"/>
    <lineage>
        <taxon>Bacteria</taxon>
        <taxon>Pseudomonadati</taxon>
        <taxon>Planctomycetota</taxon>
        <taxon>Planctomycetia</taxon>
        <taxon>Pirellulales</taxon>
        <taxon>Pirellulaceae</taxon>
        <taxon>Novipirellula</taxon>
    </lineage>
</organism>
<comment type="caution">
    <text evidence="5">The sequence shown here is derived from an EMBL/GenBank/DDBJ whole genome shotgun (WGS) entry which is preliminary data.</text>
</comment>
<keyword evidence="2" id="KW-1133">Transmembrane helix</keyword>
<evidence type="ECO:0000256" key="2">
    <source>
        <dbReference type="SAM" id="Phobius"/>
    </source>
</evidence>
<dbReference type="InterPro" id="IPR013830">
    <property type="entry name" value="SGNH_hydro"/>
</dbReference>
<protein>
    <submittedName>
        <fullName evidence="5">Acyl-CoA thioesterase I</fullName>
        <ecNumber evidence="5">3.1.2.-</ecNumber>
    </submittedName>
</protein>
<dbReference type="SUPFAM" id="SSF52266">
    <property type="entry name" value="SGNH hydrolase"/>
    <property type="match status" value="2"/>
</dbReference>
<gene>
    <name evidence="5" type="primary">tesA_1</name>
    <name evidence="5" type="ORF">Poly41_41790</name>
</gene>
<dbReference type="EC" id="3.1.2.-" evidence="5"/>
<feature type="domain" description="SGNH hydrolase-type esterase" evidence="4">
    <location>
        <begin position="318"/>
        <end position="488"/>
    </location>
</feature>
<evidence type="ECO:0000313" key="5">
    <source>
        <dbReference type="EMBL" id="TWU35035.1"/>
    </source>
</evidence>
<evidence type="ECO:0000313" key="6">
    <source>
        <dbReference type="Proteomes" id="UP000319143"/>
    </source>
</evidence>
<dbReference type="Pfam" id="PF13472">
    <property type="entry name" value="Lipase_GDSL_2"/>
    <property type="match status" value="1"/>
</dbReference>
<dbReference type="Pfam" id="PF03629">
    <property type="entry name" value="SASA"/>
    <property type="match status" value="1"/>
</dbReference>
<evidence type="ECO:0000256" key="1">
    <source>
        <dbReference type="ARBA" id="ARBA00022801"/>
    </source>
</evidence>
<evidence type="ECO:0000259" key="4">
    <source>
        <dbReference type="Pfam" id="PF13472"/>
    </source>
</evidence>
<feature type="domain" description="Sialate O-acetylesterase" evidence="3">
    <location>
        <begin position="60"/>
        <end position="303"/>
    </location>
</feature>
<dbReference type="InterPro" id="IPR005181">
    <property type="entry name" value="SASA"/>
</dbReference>
<feature type="transmembrane region" description="Helical" evidence="2">
    <location>
        <begin position="39"/>
        <end position="60"/>
    </location>
</feature>
<reference evidence="5 6" key="1">
    <citation type="submission" date="2019-02" db="EMBL/GenBank/DDBJ databases">
        <title>Deep-cultivation of Planctomycetes and their phenomic and genomic characterization uncovers novel biology.</title>
        <authorList>
            <person name="Wiegand S."/>
            <person name="Jogler M."/>
            <person name="Boedeker C."/>
            <person name="Pinto D."/>
            <person name="Vollmers J."/>
            <person name="Rivas-Marin E."/>
            <person name="Kohn T."/>
            <person name="Peeters S.H."/>
            <person name="Heuer A."/>
            <person name="Rast P."/>
            <person name="Oberbeckmann S."/>
            <person name="Bunk B."/>
            <person name="Jeske O."/>
            <person name="Meyerdierks A."/>
            <person name="Storesund J.E."/>
            <person name="Kallscheuer N."/>
            <person name="Luecker S."/>
            <person name="Lage O.M."/>
            <person name="Pohl T."/>
            <person name="Merkel B.J."/>
            <person name="Hornburger P."/>
            <person name="Mueller R.-W."/>
            <person name="Bruemmer F."/>
            <person name="Labrenz M."/>
            <person name="Spormann A.M."/>
            <person name="Op Den Camp H."/>
            <person name="Overmann J."/>
            <person name="Amann R."/>
            <person name="Jetten M.S.M."/>
            <person name="Mascher T."/>
            <person name="Medema M.H."/>
            <person name="Devos D.P."/>
            <person name="Kaster A.-K."/>
            <person name="Ovreas L."/>
            <person name="Rohde M."/>
            <person name="Galperin M.Y."/>
            <person name="Jogler C."/>
        </authorList>
    </citation>
    <scope>NUCLEOTIDE SEQUENCE [LARGE SCALE GENOMIC DNA]</scope>
    <source>
        <strain evidence="5 6">Poly41</strain>
    </source>
</reference>
<dbReference type="AlphaFoldDB" id="A0A5C6DFS8"/>
<dbReference type="InterPro" id="IPR052940">
    <property type="entry name" value="Carb_Esterase_6"/>
</dbReference>
<dbReference type="Gene3D" id="3.40.50.1110">
    <property type="entry name" value="SGNH hydrolase"/>
    <property type="match status" value="2"/>
</dbReference>
<name>A0A5C6DFS8_9BACT</name>
<dbReference type="PANTHER" id="PTHR31988">
    <property type="entry name" value="ESTERASE, PUTATIVE (DUF303)-RELATED"/>
    <property type="match status" value="1"/>
</dbReference>
<proteinExistence type="predicted"/>
<keyword evidence="6" id="KW-1185">Reference proteome</keyword>
<accession>A0A5C6DFS8</accession>
<dbReference type="GO" id="GO:0016788">
    <property type="term" value="F:hydrolase activity, acting on ester bonds"/>
    <property type="evidence" value="ECO:0007669"/>
    <property type="project" value="UniProtKB-ARBA"/>
</dbReference>
<evidence type="ECO:0000259" key="3">
    <source>
        <dbReference type="Pfam" id="PF03629"/>
    </source>
</evidence>
<sequence>MTRSDFIKTKAEYLKGRDALCFPSSLRTLTRQRSICNRWLVYVSLAGLLLGCNIAAAASYDVYLLAGQSNMDGRGQASDLPAEQRQPFEHAIIFYRNLPHTSEGWKPLGPGYSIPPKYEGTLPSQTFGPELGFARAMLDGQPLKKLALIKGSKGGTSLRTDWNPGSQGDPDSQGPRYRDFIETIRLATNQLTQRGETYTLRGLLWHQGESDSKSSVKDYQQRLDQLIIRIREDLGVADLPVIVGEVFDNRKRDNVRAAIRAVGTSGPRVGFVSSDDTTTWDEGTHFDAPSQLLLGQRYAEAICNVQTRDARSRPKVVCFGDSITKRGYPKILSGLVDVDSINAGVAGNTTSQALRRVQSDVLDHSPEVVVILFGTNDMRIDSERAFVPVDKYKDNLTAIINDCRGAGSKVVLCTLPPIDPGPYFTRHDRNAFEQSGGLPALVARYQAAAADVAKKCDVPLVDLQSLLTNDPEWLSNDGVHPSNAGNAIIAAHIAKAVSVLCREATTP</sequence>
<dbReference type="InterPro" id="IPR036514">
    <property type="entry name" value="SGNH_hydro_sf"/>
</dbReference>
<dbReference type="PANTHER" id="PTHR31988:SF19">
    <property type="entry name" value="9-O-ACETYL-N-ACETYLNEURAMINIC ACID DEACETYLASE-RELATED"/>
    <property type="match status" value="1"/>
</dbReference>